<gene>
    <name evidence="7" type="ORF">LCGC14_0834560</name>
</gene>
<accession>A0A0F9SMC8</accession>
<comment type="caution">
    <text evidence="7">The sequence shown here is derived from an EMBL/GenBank/DDBJ whole genome shotgun (WGS) entry which is preliminary data.</text>
</comment>
<dbReference type="InterPro" id="IPR040982">
    <property type="entry name" value="DNA_pol3_finger"/>
</dbReference>
<evidence type="ECO:0000256" key="4">
    <source>
        <dbReference type="ARBA" id="ARBA00022932"/>
    </source>
</evidence>
<keyword evidence="3" id="KW-0235">DNA replication</keyword>
<dbReference type="GO" id="GO:0008408">
    <property type="term" value="F:3'-5' exonuclease activity"/>
    <property type="evidence" value="ECO:0007669"/>
    <property type="project" value="InterPro"/>
</dbReference>
<dbReference type="EMBL" id="LAZR01002411">
    <property type="protein sequence ID" value="KKN30383.1"/>
    <property type="molecule type" value="Genomic_DNA"/>
</dbReference>
<protein>
    <submittedName>
        <fullName evidence="7">Uncharacterized protein</fullName>
    </submittedName>
</protein>
<keyword evidence="4" id="KW-0239">DNA-directed DNA polymerase</keyword>
<dbReference type="GO" id="GO:0006260">
    <property type="term" value="P:DNA replication"/>
    <property type="evidence" value="ECO:0007669"/>
    <property type="project" value="UniProtKB-KW"/>
</dbReference>
<feature type="domain" description="Bacterial DNA polymerase III alpha subunit NTPase" evidence="5">
    <location>
        <begin position="62"/>
        <end position="280"/>
    </location>
</feature>
<dbReference type="GO" id="GO:0003887">
    <property type="term" value="F:DNA-directed DNA polymerase activity"/>
    <property type="evidence" value="ECO:0007669"/>
    <property type="project" value="UniProtKB-KW"/>
</dbReference>
<evidence type="ECO:0000259" key="5">
    <source>
        <dbReference type="Pfam" id="PF07733"/>
    </source>
</evidence>
<dbReference type="Pfam" id="PF07733">
    <property type="entry name" value="DNA_pol3_alpha"/>
    <property type="match status" value="1"/>
</dbReference>
<evidence type="ECO:0000259" key="6">
    <source>
        <dbReference type="Pfam" id="PF17657"/>
    </source>
</evidence>
<dbReference type="Pfam" id="PF17657">
    <property type="entry name" value="DNA_pol3_finger"/>
    <property type="match status" value="1"/>
</dbReference>
<evidence type="ECO:0000256" key="1">
    <source>
        <dbReference type="ARBA" id="ARBA00022679"/>
    </source>
</evidence>
<dbReference type="AlphaFoldDB" id="A0A0F9SMC8"/>
<keyword evidence="2" id="KW-0548">Nucleotidyltransferase</keyword>
<organism evidence="7">
    <name type="scientific">marine sediment metagenome</name>
    <dbReference type="NCBI Taxonomy" id="412755"/>
    <lineage>
        <taxon>unclassified sequences</taxon>
        <taxon>metagenomes</taxon>
        <taxon>ecological metagenomes</taxon>
    </lineage>
</organism>
<dbReference type="PANTHER" id="PTHR32294">
    <property type="entry name" value="DNA POLYMERASE III SUBUNIT ALPHA"/>
    <property type="match status" value="1"/>
</dbReference>
<evidence type="ECO:0000256" key="3">
    <source>
        <dbReference type="ARBA" id="ARBA00022705"/>
    </source>
</evidence>
<evidence type="ECO:0000256" key="2">
    <source>
        <dbReference type="ARBA" id="ARBA00022695"/>
    </source>
</evidence>
<proteinExistence type="predicted"/>
<reference evidence="7" key="1">
    <citation type="journal article" date="2015" name="Nature">
        <title>Complex archaea that bridge the gap between prokaryotes and eukaryotes.</title>
        <authorList>
            <person name="Spang A."/>
            <person name="Saw J.H."/>
            <person name="Jorgensen S.L."/>
            <person name="Zaremba-Niedzwiedzka K."/>
            <person name="Martijn J."/>
            <person name="Lind A.E."/>
            <person name="van Eijk R."/>
            <person name="Schleper C."/>
            <person name="Guy L."/>
            <person name="Ettema T.J."/>
        </authorList>
    </citation>
    <scope>NUCLEOTIDE SEQUENCE</scope>
</reference>
<evidence type="ECO:0000313" key="7">
    <source>
        <dbReference type="EMBL" id="KKN30383.1"/>
    </source>
</evidence>
<feature type="domain" description="DNA polymerase III alpha subunit finger" evidence="6">
    <location>
        <begin position="283"/>
        <end position="444"/>
    </location>
</feature>
<sequence>MTELGKRIVNILQKKSSWESDKERLLKEIQQMEDLDILQDVWTRYERVQKNPDISGTRNDPNSLLAYYLDITKEKPEEEFKNEKRRTYGRDGWPDIDMDFCDDRRHEIVNFLVGKYGRSRVASIGTVQTLKSKAELRRVIKALDPEKSINYTAKKPDQSGNFALQNEILGTLPKILKKRDGTLLKNLQEVYNEFNEFAAYMRKYPQVFETAKRMEGNISSSGIHPGGIILSPVDLSTLCPLHTTRGTNEDGQAGASKAMVTQFTMQDVESLGLIKIDVLGVSTLTTIDFATKLVKNNYGIDIDLSDLPLDDPLVLELYNSGKTDGIFQCEEAGMKQALQQIQINSFDDLMLAVAMYRPGPKDYIPQIAKRKQNPNLVQYAHPIVEKHTKSTYGIIVYQESAMHIFVELAGLTPTEGYTFIKGAAKKKPELFMSMKARFIKGASKISNKQVAESVWRQMEPFQGYAFCAGHSYAYAYLSWKTAYLKAHYPVEFICARLTEKSRRRKTDIVYKYEQDAIKNFGITIHPADLNRSKLTYIKIGEKDLLRPLLIKDVGDKAAEEIIRCQPFDPDDLLYSFGMKVGGAVNTKIVEVLASAKMFGNIPKPKVLSIFEAIKAGRQKSKGRQTGNLKKGIKGTVKRRKKTLDLDF</sequence>
<name>A0A0F9SMC8_9ZZZZ</name>
<dbReference type="InterPro" id="IPR011708">
    <property type="entry name" value="DNA_pol3_alpha_NTPase_dom"/>
</dbReference>
<keyword evidence="1" id="KW-0808">Transferase</keyword>
<dbReference type="InterPro" id="IPR004805">
    <property type="entry name" value="DnaE2/DnaE/PolC"/>
</dbReference>
<dbReference type="Gene3D" id="1.10.150.870">
    <property type="match status" value="1"/>
</dbReference>